<feature type="signal peptide" evidence="1">
    <location>
        <begin position="1"/>
        <end position="21"/>
    </location>
</feature>
<dbReference type="Proteomes" id="UP000715441">
    <property type="component" value="Unassembled WGS sequence"/>
</dbReference>
<name>A0ABX1JGM6_9PSEU</name>
<dbReference type="RefSeq" id="WP_168523151.1">
    <property type="nucleotide sequence ID" value="NZ_JAAXLS010000069.1"/>
</dbReference>
<feature type="chain" id="PRO_5046089685" description="Lipoprotein" evidence="1">
    <location>
        <begin position="22"/>
        <end position="187"/>
    </location>
</feature>
<sequence length="187" mass="19000">MRGLKAAGVAAVLLGAGLAALSPQQRLPAHTDTAASAPIPVPAAPLAGNTRLGVITFYAAADNDPPGSTAIAFSRSGGAPTPHDTAGGTGTFADPLTFAAADGEFPPGTRIYVPEVQRYFVLEDTCANCTGTHIDLWTGPATDTGVLDCEDQLTPDGPGLYEIDPPPGLPVVAGDLYRDGRCYQPAG</sequence>
<comment type="caution">
    <text evidence="2">The sequence shown here is derived from an EMBL/GenBank/DDBJ whole genome shotgun (WGS) entry which is preliminary data.</text>
</comment>
<gene>
    <name evidence="2" type="ORF">HFP15_39205</name>
</gene>
<keyword evidence="3" id="KW-1185">Reference proteome</keyword>
<evidence type="ECO:0000256" key="1">
    <source>
        <dbReference type="SAM" id="SignalP"/>
    </source>
</evidence>
<reference evidence="2 3" key="1">
    <citation type="submission" date="2020-04" db="EMBL/GenBank/DDBJ databases">
        <title>Novel species.</title>
        <authorList>
            <person name="Teo W.F.A."/>
            <person name="Lipun K."/>
            <person name="Srisuk N."/>
            <person name="Duangmal K."/>
        </authorList>
    </citation>
    <scope>NUCLEOTIDE SEQUENCE [LARGE SCALE GENOMIC DNA]</scope>
    <source>
        <strain evidence="2 3">K13G38</strain>
    </source>
</reference>
<protein>
    <recommendedName>
        <fullName evidence="4">Lipoprotein</fullName>
    </recommendedName>
</protein>
<evidence type="ECO:0000313" key="3">
    <source>
        <dbReference type="Proteomes" id="UP000715441"/>
    </source>
</evidence>
<keyword evidence="1" id="KW-0732">Signal</keyword>
<organism evidence="2 3">
    <name type="scientific">Amycolatopsis acididurans</name>
    <dbReference type="NCBI Taxonomy" id="2724524"/>
    <lineage>
        <taxon>Bacteria</taxon>
        <taxon>Bacillati</taxon>
        <taxon>Actinomycetota</taxon>
        <taxon>Actinomycetes</taxon>
        <taxon>Pseudonocardiales</taxon>
        <taxon>Pseudonocardiaceae</taxon>
        <taxon>Amycolatopsis</taxon>
    </lineage>
</organism>
<evidence type="ECO:0008006" key="4">
    <source>
        <dbReference type="Google" id="ProtNLM"/>
    </source>
</evidence>
<proteinExistence type="predicted"/>
<accession>A0ABX1JGM6</accession>
<dbReference type="EMBL" id="JAAXLS010000069">
    <property type="protein sequence ID" value="NKQ58889.1"/>
    <property type="molecule type" value="Genomic_DNA"/>
</dbReference>
<evidence type="ECO:0000313" key="2">
    <source>
        <dbReference type="EMBL" id="NKQ58889.1"/>
    </source>
</evidence>